<evidence type="ECO:0000256" key="13">
    <source>
        <dbReference type="RuleBase" id="RU004196"/>
    </source>
</evidence>
<evidence type="ECO:0000256" key="10">
    <source>
        <dbReference type="ARBA" id="ARBA00023306"/>
    </source>
</evidence>
<dbReference type="Gene3D" id="2.40.50.140">
    <property type="entry name" value="Nucleic acid-binding proteins"/>
    <property type="match status" value="1"/>
</dbReference>
<dbReference type="EC" id="6.5.1.1" evidence="12"/>
<evidence type="ECO:0000256" key="9">
    <source>
        <dbReference type="ARBA" id="ARBA00023204"/>
    </source>
</evidence>
<dbReference type="Pfam" id="PF04679">
    <property type="entry name" value="DNA_ligase_A_C"/>
    <property type="match status" value="1"/>
</dbReference>
<feature type="domain" description="ATP-dependent DNA ligase family profile" evidence="15">
    <location>
        <begin position="655"/>
        <end position="792"/>
    </location>
</feature>
<dbReference type="SUPFAM" id="SSF117018">
    <property type="entry name" value="ATP-dependent DNA ligase DNA-binding domain"/>
    <property type="match status" value="1"/>
</dbReference>
<name>A0ABM3MWA7_GALME</name>
<keyword evidence="6 12" id="KW-0227">DNA damage</keyword>
<dbReference type="InterPro" id="IPR012309">
    <property type="entry name" value="DNA_ligase_ATP-dep_C"/>
</dbReference>
<dbReference type="PROSITE" id="PS50160">
    <property type="entry name" value="DNA_LIGASE_A3"/>
    <property type="match status" value="1"/>
</dbReference>
<feature type="compositionally biased region" description="Low complexity" evidence="14">
    <location>
        <begin position="72"/>
        <end position="84"/>
    </location>
</feature>
<dbReference type="InterPro" id="IPR012310">
    <property type="entry name" value="DNA_ligase_ATP-dep_cent"/>
</dbReference>
<comment type="catalytic activity">
    <reaction evidence="11 12">
        <text>ATP + (deoxyribonucleotide)n-3'-hydroxyl + 5'-phospho-(deoxyribonucleotide)m = (deoxyribonucleotide)n+m + AMP + diphosphate.</text>
        <dbReference type="EC" id="6.5.1.1"/>
    </reaction>
</comment>
<dbReference type="InterPro" id="IPR036599">
    <property type="entry name" value="DNA_ligase_N_sf"/>
</dbReference>
<keyword evidence="4" id="KW-0235">DNA replication</keyword>
<comment type="similarity">
    <text evidence="1 13">Belongs to the ATP-dependent DNA ligase family.</text>
</comment>
<gene>
    <name evidence="17" type="primary">LOC113511296</name>
</gene>
<keyword evidence="3" id="KW-0132">Cell division</keyword>
<evidence type="ECO:0000256" key="1">
    <source>
        <dbReference type="ARBA" id="ARBA00007572"/>
    </source>
</evidence>
<dbReference type="PANTHER" id="PTHR45674">
    <property type="entry name" value="DNA LIGASE 1/3 FAMILY MEMBER"/>
    <property type="match status" value="1"/>
</dbReference>
<dbReference type="InterPro" id="IPR016059">
    <property type="entry name" value="DNA_ligase_ATP-dep_CS"/>
</dbReference>
<evidence type="ECO:0000256" key="14">
    <source>
        <dbReference type="SAM" id="MobiDB-lite"/>
    </source>
</evidence>
<keyword evidence="5 12" id="KW-0547">Nucleotide-binding</keyword>
<dbReference type="InterPro" id="IPR000977">
    <property type="entry name" value="DNA_ligase_ATP-dep"/>
</dbReference>
<keyword evidence="7 12" id="KW-0067">ATP-binding</keyword>
<evidence type="ECO:0000256" key="12">
    <source>
        <dbReference type="RuleBase" id="RU000617"/>
    </source>
</evidence>
<feature type="region of interest" description="Disordered" evidence="14">
    <location>
        <begin position="60"/>
        <end position="204"/>
    </location>
</feature>
<dbReference type="GO" id="GO:0016874">
    <property type="term" value="F:ligase activity"/>
    <property type="evidence" value="ECO:0007669"/>
    <property type="project" value="UniProtKB-KW"/>
</dbReference>
<dbReference type="Pfam" id="PF04675">
    <property type="entry name" value="DNA_ligase_A_N"/>
    <property type="match status" value="1"/>
</dbReference>
<dbReference type="CDD" id="cd07900">
    <property type="entry name" value="Adenylation_DNA_ligase_I_Euk"/>
    <property type="match status" value="1"/>
</dbReference>
<keyword evidence="16" id="KW-1185">Reference proteome</keyword>
<dbReference type="GeneID" id="113511296"/>
<evidence type="ECO:0000313" key="16">
    <source>
        <dbReference type="Proteomes" id="UP001652740"/>
    </source>
</evidence>
<accession>A0ABM3MWA7</accession>
<evidence type="ECO:0000256" key="11">
    <source>
        <dbReference type="ARBA" id="ARBA00034003"/>
    </source>
</evidence>
<keyword evidence="9 12" id="KW-0234">DNA repair</keyword>
<keyword evidence="8 12" id="KW-0233">DNA recombination</keyword>
<dbReference type="InterPro" id="IPR012340">
    <property type="entry name" value="NA-bd_OB-fold"/>
</dbReference>
<dbReference type="Pfam" id="PF01068">
    <property type="entry name" value="DNA_ligase_A_M"/>
    <property type="match status" value="1"/>
</dbReference>
<evidence type="ECO:0000256" key="7">
    <source>
        <dbReference type="ARBA" id="ARBA00022840"/>
    </source>
</evidence>
<protein>
    <recommendedName>
        <fullName evidence="12">DNA ligase</fullName>
        <ecNumber evidence="12">6.5.1.1</ecNumber>
    </recommendedName>
</protein>
<keyword evidence="10" id="KW-0131">Cell cycle</keyword>
<evidence type="ECO:0000256" key="8">
    <source>
        <dbReference type="ARBA" id="ARBA00023172"/>
    </source>
</evidence>
<dbReference type="Gene3D" id="3.30.470.30">
    <property type="entry name" value="DNA ligase/mRNA capping enzyme"/>
    <property type="match status" value="1"/>
</dbReference>
<evidence type="ECO:0000256" key="5">
    <source>
        <dbReference type="ARBA" id="ARBA00022741"/>
    </source>
</evidence>
<feature type="compositionally biased region" description="Low complexity" evidence="14">
    <location>
        <begin position="99"/>
        <end position="111"/>
    </location>
</feature>
<dbReference type="Proteomes" id="UP001652740">
    <property type="component" value="Unplaced"/>
</dbReference>
<dbReference type="SUPFAM" id="SSF50249">
    <property type="entry name" value="Nucleic acid-binding proteins"/>
    <property type="match status" value="1"/>
</dbReference>
<evidence type="ECO:0000256" key="2">
    <source>
        <dbReference type="ARBA" id="ARBA00022598"/>
    </source>
</evidence>
<organism evidence="16 17">
    <name type="scientific">Galleria mellonella</name>
    <name type="common">Greater wax moth</name>
    <dbReference type="NCBI Taxonomy" id="7137"/>
    <lineage>
        <taxon>Eukaryota</taxon>
        <taxon>Metazoa</taxon>
        <taxon>Ecdysozoa</taxon>
        <taxon>Arthropoda</taxon>
        <taxon>Hexapoda</taxon>
        <taxon>Insecta</taxon>
        <taxon>Pterygota</taxon>
        <taxon>Neoptera</taxon>
        <taxon>Endopterygota</taxon>
        <taxon>Lepidoptera</taxon>
        <taxon>Glossata</taxon>
        <taxon>Ditrysia</taxon>
        <taxon>Pyraloidea</taxon>
        <taxon>Pyralidae</taxon>
        <taxon>Galleriinae</taxon>
        <taxon>Galleria</taxon>
    </lineage>
</organism>
<sequence>MGILSKLISCRLAILSLHLNNTSLKVSTLVLPPITFGVRKMSQKSITSFFKITPKKPVEIKQEKNEDQDITNNESSSNENSPNNTKTEKRSSKRPRLDSSGSESPSASASPQTNSGKKNKGKRQRIESSGSESEAQADSGAEIKILKSDNPPKTYNSPKSKKANIKKEVQSAKKKENKSPSPKKNKIAVKEEKSPKNVIGKTSPFLNSNATVKKERSPSPDVIKSTVLKNKEELKEEKDVKQNGLLDKDLEASKVNDEKCKILVAEVDYNPAKSKYHPIDDACWSKGQAVPYLALAKTLEAIEGTSARLKMVEILSNYFRSVIALTPEDLLPSIYMCLNQLAPAYHSLELGIAETYLMKAVGQSTGRSLAQVRAAARAAGDLAAAAAAARHTQRTLRAPPPLAARHVFAALQDVAAMTGQASVNKKIAKIQTLFVACRHCEAKYLIRSLEGKLRIGLAEQSVLQALAVATATTPPHPQGVTVLDASKGLSTEEFKARVDEHALIIKTTYCECPDYGRVVAALLQHGVPSLPLHCRLEPGTPLKPMLAHPTRGVHEIFDRFEGEQLTCEWKYDGERAQLHVPGDAAPRLHHAAVFSRNQENNTTKYPDVLRRLPSLLKPSVTSCVLDCEAVAYDVANKQILPFQVLSTRKRKDAREEDIKVQVCVFVFDLLYLNGRSLVREHLATRRQLLREHFNQVPGEWQFATSKDCSTMEEVQQFLDEAIRGSCEGLMVKMLTGDNSRYDIARRSHNWLKLKKDYLEGCGDSLDVVVIGGYHGKGKRAGVFGGFLLACYDPDTEEYQSLCKIGTGFSDDDLHKLSTALKEHVIDAPRNYYRFDAAHRPDVWLAAACVWEVRCADLSLSPAHRAARGRLHPDKGLSLRFPRFIRERDDKTPEQATSAQQIVEMYLSQDQVKNQAAKQTSHDDFY</sequence>
<proteinExistence type="inferred from homology"/>
<feature type="compositionally biased region" description="Basic and acidic residues" evidence="14">
    <location>
        <begin position="165"/>
        <end position="178"/>
    </location>
</feature>
<dbReference type="InterPro" id="IPR050191">
    <property type="entry name" value="ATP-dep_DNA_ligase"/>
</dbReference>
<evidence type="ECO:0000313" key="17">
    <source>
        <dbReference type="RefSeq" id="XP_052755638.1"/>
    </source>
</evidence>
<dbReference type="NCBIfam" id="TIGR00574">
    <property type="entry name" value="dnl1"/>
    <property type="match status" value="1"/>
</dbReference>
<feature type="compositionally biased region" description="Polar residues" evidence="14">
    <location>
        <begin position="127"/>
        <end position="136"/>
    </location>
</feature>
<evidence type="ECO:0000259" key="15">
    <source>
        <dbReference type="PROSITE" id="PS50160"/>
    </source>
</evidence>
<dbReference type="SUPFAM" id="SSF56091">
    <property type="entry name" value="DNA ligase/mRNA capping enzyme, catalytic domain"/>
    <property type="match status" value="1"/>
</dbReference>
<reference evidence="17" key="1">
    <citation type="submission" date="2025-08" db="UniProtKB">
        <authorList>
            <consortium name="RefSeq"/>
        </authorList>
    </citation>
    <scope>IDENTIFICATION</scope>
    <source>
        <tissue evidence="17">Whole larvae</tissue>
    </source>
</reference>
<dbReference type="PANTHER" id="PTHR45674:SF4">
    <property type="entry name" value="DNA LIGASE 1"/>
    <property type="match status" value="1"/>
</dbReference>
<evidence type="ECO:0000256" key="4">
    <source>
        <dbReference type="ARBA" id="ARBA00022705"/>
    </source>
</evidence>
<dbReference type="Gene3D" id="1.10.3260.10">
    <property type="entry name" value="DNA ligase, ATP-dependent, N-terminal domain"/>
    <property type="match status" value="1"/>
</dbReference>
<dbReference type="PROSITE" id="PS00697">
    <property type="entry name" value="DNA_LIGASE_A1"/>
    <property type="match status" value="1"/>
</dbReference>
<dbReference type="CDD" id="cd07969">
    <property type="entry name" value="OBF_DNA_ligase_I"/>
    <property type="match status" value="1"/>
</dbReference>
<evidence type="ECO:0000256" key="3">
    <source>
        <dbReference type="ARBA" id="ARBA00022618"/>
    </source>
</evidence>
<dbReference type="Gene3D" id="3.30.1490.70">
    <property type="match status" value="1"/>
</dbReference>
<keyword evidence="2 12" id="KW-0436">Ligase</keyword>
<dbReference type="RefSeq" id="XP_052755638.1">
    <property type="nucleotide sequence ID" value="XM_052899678.1"/>
</dbReference>
<dbReference type="InterPro" id="IPR012308">
    <property type="entry name" value="DNA_ligase_ATP-dep_N"/>
</dbReference>
<evidence type="ECO:0000256" key="6">
    <source>
        <dbReference type="ARBA" id="ARBA00022763"/>
    </source>
</evidence>